<accession>A0ABT2ELP6</accession>
<sequence length="511" mass="56234">MSLMGVDTGTTGVKAVVFNDEGEILGQSYHEYPLIYPGPAGWVELDAEQIWEATKAAISEAVAQVGEKDPVEAIAVSSMGETVVPIDANGLTLMNAIANLDSRPVTQSKRLEETLGQWRVFSLTGHPIHPMYTVPKLMWLKEERPEIFAKAWKFLCIQDFVSFQLGAKDPAIDWSMASRTMGFDVVQKRWCREVLEAAGIDESMLPRPMPSGEPIGTVDPKVAEETGLSPKTVIATGGHDQPCGCLGSGVVKGGVAMDAIGTVDCITVAMAQPVLNETMLRNNFCCYPHVVEDLYVTVTWSWTGGILLRWYRDNFATEEKSVAERMGIDVYDLIVAQASKRPTNIFVLPHFTPTTGTPWMDTQSKGVIAGLTISTTRGEIIRALLEGVNYEMRLNLELLKEAGVTVHEVRAIGGGAKSKFWLQLKANMFGVPVSSLHVSEAACFGAAIAAGKAVGKWKSMREAAENLVRVKEVFEPEPKEVELYNERFAIYRDLYPTIKEWLHRIHRLASS</sequence>
<dbReference type="InterPro" id="IPR018483">
    <property type="entry name" value="Carb_kinase_FGGY_CS"/>
</dbReference>
<dbReference type="PROSITE" id="PS00445">
    <property type="entry name" value="FGGY_KINASES_2"/>
    <property type="match status" value="1"/>
</dbReference>
<dbReference type="EC" id="2.7.1.17" evidence="7"/>
<dbReference type="PROSITE" id="PS00933">
    <property type="entry name" value="FGGY_KINASES_1"/>
    <property type="match status" value="1"/>
</dbReference>
<dbReference type="RefSeq" id="WP_259094924.1">
    <property type="nucleotide sequence ID" value="NZ_CP130454.1"/>
</dbReference>
<evidence type="ECO:0000259" key="6">
    <source>
        <dbReference type="Pfam" id="PF02782"/>
    </source>
</evidence>
<evidence type="ECO:0000313" key="7">
    <source>
        <dbReference type="EMBL" id="MCS3918871.1"/>
    </source>
</evidence>
<dbReference type="PIRSF" id="PIRSF000538">
    <property type="entry name" value="GlpK"/>
    <property type="match status" value="1"/>
</dbReference>
<keyword evidence="3 4" id="KW-0418">Kinase</keyword>
<dbReference type="InterPro" id="IPR018484">
    <property type="entry name" value="FGGY_N"/>
</dbReference>
<dbReference type="Proteomes" id="UP001204798">
    <property type="component" value="Unassembled WGS sequence"/>
</dbReference>
<feature type="domain" description="Carbohydrate kinase FGGY N-terminal" evidence="5">
    <location>
        <begin position="4"/>
        <end position="247"/>
    </location>
</feature>
<dbReference type="InterPro" id="IPR000577">
    <property type="entry name" value="Carb_kinase_FGGY"/>
</dbReference>
<comment type="similarity">
    <text evidence="1 4">Belongs to the FGGY kinase family.</text>
</comment>
<dbReference type="Pfam" id="PF00370">
    <property type="entry name" value="FGGY_N"/>
    <property type="match status" value="1"/>
</dbReference>
<evidence type="ECO:0000256" key="4">
    <source>
        <dbReference type="RuleBase" id="RU003733"/>
    </source>
</evidence>
<proteinExistence type="inferred from homology"/>
<dbReference type="CDD" id="cd07773">
    <property type="entry name" value="ASKHA_NBD_FGGY_FK"/>
    <property type="match status" value="1"/>
</dbReference>
<dbReference type="GO" id="GO:0004856">
    <property type="term" value="F:D-xylulokinase activity"/>
    <property type="evidence" value="ECO:0007669"/>
    <property type="project" value="UniProtKB-EC"/>
</dbReference>
<evidence type="ECO:0000256" key="1">
    <source>
        <dbReference type="ARBA" id="ARBA00009156"/>
    </source>
</evidence>
<evidence type="ECO:0000256" key="2">
    <source>
        <dbReference type="ARBA" id="ARBA00022679"/>
    </source>
</evidence>
<dbReference type="SUPFAM" id="SSF53067">
    <property type="entry name" value="Actin-like ATPase domain"/>
    <property type="match status" value="2"/>
</dbReference>
<dbReference type="EMBL" id="JANUCP010000002">
    <property type="protein sequence ID" value="MCS3918871.1"/>
    <property type="molecule type" value="Genomic_DNA"/>
</dbReference>
<dbReference type="InterPro" id="IPR018485">
    <property type="entry name" value="FGGY_C"/>
</dbReference>
<protein>
    <submittedName>
        <fullName evidence="7">Xylulokinase</fullName>
        <ecNumber evidence="7">2.7.1.17</ecNumber>
    </submittedName>
</protein>
<evidence type="ECO:0000259" key="5">
    <source>
        <dbReference type="Pfam" id="PF00370"/>
    </source>
</evidence>
<feature type="domain" description="Carbohydrate kinase FGGY C-terminal" evidence="6">
    <location>
        <begin position="260"/>
        <end position="453"/>
    </location>
</feature>
<dbReference type="PANTHER" id="PTHR43095">
    <property type="entry name" value="SUGAR KINASE"/>
    <property type="match status" value="1"/>
</dbReference>
<organism evidence="7 8">
    <name type="scientific">Candidatus Fervidibacter sacchari</name>
    <dbReference type="NCBI Taxonomy" id="1448929"/>
    <lineage>
        <taxon>Bacteria</taxon>
        <taxon>Candidatus Fervidibacterota</taxon>
        <taxon>Candidatus Fervidibacter</taxon>
    </lineage>
</organism>
<evidence type="ECO:0000313" key="8">
    <source>
        <dbReference type="Proteomes" id="UP001204798"/>
    </source>
</evidence>
<reference evidence="7 8" key="1">
    <citation type="submission" date="2022-08" db="EMBL/GenBank/DDBJ databases">
        <title>Bacterial and archaeal communities from various locations to study Microbial Dark Matter (Phase II).</title>
        <authorList>
            <person name="Stepanauskas R."/>
        </authorList>
    </citation>
    <scope>NUCLEOTIDE SEQUENCE [LARGE SCALE GENOMIC DNA]</scope>
    <source>
        <strain evidence="7 8">PD1</strain>
    </source>
</reference>
<comment type="caution">
    <text evidence="7">The sequence shown here is derived from an EMBL/GenBank/DDBJ whole genome shotgun (WGS) entry which is preliminary data.</text>
</comment>
<dbReference type="Gene3D" id="3.30.420.40">
    <property type="match status" value="2"/>
</dbReference>
<dbReference type="InterPro" id="IPR050406">
    <property type="entry name" value="FGGY_Carb_Kinase"/>
</dbReference>
<dbReference type="InterPro" id="IPR043129">
    <property type="entry name" value="ATPase_NBD"/>
</dbReference>
<dbReference type="Pfam" id="PF02782">
    <property type="entry name" value="FGGY_C"/>
    <property type="match status" value="1"/>
</dbReference>
<keyword evidence="8" id="KW-1185">Reference proteome</keyword>
<name>A0ABT2ELP6_9BACT</name>
<keyword evidence="2 4" id="KW-0808">Transferase</keyword>
<gene>
    <name evidence="7" type="ORF">M2350_001271</name>
</gene>
<evidence type="ECO:0000256" key="3">
    <source>
        <dbReference type="ARBA" id="ARBA00022777"/>
    </source>
</evidence>